<evidence type="ECO:0000256" key="1">
    <source>
        <dbReference type="SAM" id="MobiDB-lite"/>
    </source>
</evidence>
<feature type="region of interest" description="Disordered" evidence="1">
    <location>
        <begin position="224"/>
        <end position="255"/>
    </location>
</feature>
<feature type="compositionally biased region" description="Basic and acidic residues" evidence="1">
    <location>
        <begin position="224"/>
        <end position="234"/>
    </location>
</feature>
<gene>
    <name evidence="4" type="ORF">COU09_01590</name>
</gene>
<feature type="domain" description="Helicase HerA central" evidence="2">
    <location>
        <begin position="400"/>
        <end position="443"/>
    </location>
</feature>
<evidence type="ECO:0000259" key="2">
    <source>
        <dbReference type="Pfam" id="PF01935"/>
    </source>
</evidence>
<accession>A0A2H0USB9</accession>
<comment type="caution">
    <text evidence="4">The sequence shown here is derived from an EMBL/GenBank/DDBJ whole genome shotgun (WGS) entry which is preliminary data.</text>
</comment>
<dbReference type="InterPro" id="IPR027417">
    <property type="entry name" value="P-loop_NTPase"/>
</dbReference>
<dbReference type="Proteomes" id="UP000229615">
    <property type="component" value="Unassembled WGS sequence"/>
</dbReference>
<organism evidence="4 5">
    <name type="scientific">Candidatus Harrisonbacteria bacterium CG10_big_fil_rev_8_21_14_0_10_44_23</name>
    <dbReference type="NCBI Taxonomy" id="1974585"/>
    <lineage>
        <taxon>Bacteria</taxon>
        <taxon>Candidatus Harrisoniibacteriota</taxon>
    </lineage>
</organism>
<feature type="non-terminal residue" evidence="4">
    <location>
        <position position="763"/>
    </location>
</feature>
<dbReference type="AlphaFoldDB" id="A0A2H0USB9"/>
<sequence length="763" mass="85931">MERALFAALILVSTLALVALLIAILKSRLLRRGMVSKSLQLQLFKIQLPRLLQEEGEKISTAEIREKISLMEQFYSQLANIKVSGLKSILYGPLFFALEMAVPNNEKELHFYVAVPRRYAPSAEKTIHGIYADAHIEPCKDYNIFSPDSEVAAANIKSKHRYFPIKNYNNLESDPLSSLITAFSKVGDHKEGLAIQLILQPASSSVASHLSKVLSNLRKGKSLKEAEAHAKKNDNLISAPQKEEDKQKEKASFGPTDEKLIESFQKKSSKNIFTTNIRAFASAATQERADSLLQEITTPFTQFANGDVNSIVAKSQTGRQKQRLAYEFSFRLPSNLNQSYLSTEELASIFHLPNTFLSVPHLATTKAKLAPAPSNLPREGLLLGLNNYRGVESEVRMSEKDRARHFYVIGQTGTGKSVFLQNLIIQDIQAGKGVCFIDPHGDGVEEILTQIPLERIKDVVYFNPSDIDRPMGMNLLEYDPKFPEHKTFIINELLEIFNKLYDMKTAGGPMFEQYFRNATALVMDDPESGNTLLEINRIFVDKAFRDLKLSKTTNPLVKTFWREVAEKAGGEASLQNIVPYISSKFDSFLSNEIMRPIVSQEKSSFRMREIMDQQKILLVNLSKGRLGELNSSLIGLIIVGKILMAAFSRADLSQEERKPFYLYIDEFQNVTTNTIETILSEARKYQLNLTVAHQFIDQLSEEIRKGVFGNVGSIAAFRVGTEDGEFLEKQFSPVFSRRDLINIDNFNCYLRMLINGQTAPAFS</sequence>
<dbReference type="SUPFAM" id="SSF52540">
    <property type="entry name" value="P-loop containing nucleoside triphosphate hydrolases"/>
    <property type="match status" value="1"/>
</dbReference>
<dbReference type="PANTHER" id="PTHR30121">
    <property type="entry name" value="UNCHARACTERIZED PROTEIN YJGR-RELATED"/>
    <property type="match status" value="1"/>
</dbReference>
<evidence type="ECO:0000259" key="3">
    <source>
        <dbReference type="Pfam" id="PF26449"/>
    </source>
</evidence>
<dbReference type="InterPro" id="IPR058441">
    <property type="entry name" value="DUF8128"/>
</dbReference>
<dbReference type="Gene3D" id="3.40.50.300">
    <property type="entry name" value="P-loop containing nucleotide triphosphate hydrolases"/>
    <property type="match status" value="2"/>
</dbReference>
<evidence type="ECO:0000313" key="4">
    <source>
        <dbReference type="EMBL" id="PIR88556.1"/>
    </source>
</evidence>
<dbReference type="Pfam" id="PF01935">
    <property type="entry name" value="DUF87"/>
    <property type="match status" value="1"/>
</dbReference>
<dbReference type="InterPro" id="IPR051162">
    <property type="entry name" value="T4SS_component"/>
</dbReference>
<evidence type="ECO:0000313" key="5">
    <source>
        <dbReference type="Proteomes" id="UP000229615"/>
    </source>
</evidence>
<dbReference type="EMBL" id="PFBB01000016">
    <property type="protein sequence ID" value="PIR88556.1"/>
    <property type="molecule type" value="Genomic_DNA"/>
</dbReference>
<dbReference type="InterPro" id="IPR002789">
    <property type="entry name" value="HerA_central"/>
</dbReference>
<reference evidence="5" key="1">
    <citation type="submission" date="2017-09" db="EMBL/GenBank/DDBJ databases">
        <title>Depth-based differentiation of microbial function through sediment-hosted aquifers and enrichment of novel symbionts in the deep terrestrial subsurface.</title>
        <authorList>
            <person name="Probst A.J."/>
            <person name="Ladd B."/>
            <person name="Jarett J.K."/>
            <person name="Geller-Mcgrath D.E."/>
            <person name="Sieber C.M.K."/>
            <person name="Emerson J.B."/>
            <person name="Anantharaman K."/>
            <person name="Thomas B.C."/>
            <person name="Malmstrom R."/>
            <person name="Stieglmeier M."/>
            <person name="Klingl A."/>
            <person name="Woyke T."/>
            <person name="Ryan C.M."/>
            <person name="Banfield J.F."/>
        </authorList>
    </citation>
    <scope>NUCLEOTIDE SEQUENCE [LARGE SCALE GENOMIC DNA]</scope>
</reference>
<protein>
    <submittedName>
        <fullName evidence="4">Uncharacterized protein</fullName>
    </submittedName>
</protein>
<name>A0A2H0USB9_9BACT</name>
<proteinExistence type="predicted"/>
<dbReference type="Pfam" id="PF26449">
    <property type="entry name" value="DUF8128"/>
    <property type="match status" value="1"/>
</dbReference>
<feature type="domain" description="DUF8128" evidence="3">
    <location>
        <begin position="67"/>
        <end position="358"/>
    </location>
</feature>
<feature type="compositionally biased region" description="Basic and acidic residues" evidence="1">
    <location>
        <begin position="241"/>
        <end position="255"/>
    </location>
</feature>
<dbReference type="PANTHER" id="PTHR30121:SF6">
    <property type="entry name" value="SLR6007 PROTEIN"/>
    <property type="match status" value="1"/>
</dbReference>